<name>A0A9P3LKR3_9APHY</name>
<sequence length="89" mass="9345">MVAFISSFLLLTLGGTLAMALPSGVLSTRDCGDSEDCTKLVQSCLQEVVLPLDFTTIPSCIAAARSIEKRQPDVGPPPLCHGSAQCHVD</sequence>
<reference evidence="2 3" key="1">
    <citation type="submission" date="2021-08" db="EMBL/GenBank/DDBJ databases">
        <title>Draft Genome Sequence of Phanerochaete sordida strain YK-624.</title>
        <authorList>
            <person name="Mori T."/>
            <person name="Dohra H."/>
            <person name="Suzuki T."/>
            <person name="Kawagishi H."/>
            <person name="Hirai H."/>
        </authorList>
    </citation>
    <scope>NUCLEOTIDE SEQUENCE [LARGE SCALE GENOMIC DNA]</scope>
    <source>
        <strain evidence="2 3">YK-624</strain>
    </source>
</reference>
<feature type="chain" id="PRO_5040283912" description="Hydrophobin" evidence="1">
    <location>
        <begin position="19"/>
        <end position="89"/>
    </location>
</feature>
<proteinExistence type="predicted"/>
<dbReference type="EMBL" id="BPQB01000096">
    <property type="protein sequence ID" value="GJE98878.1"/>
    <property type="molecule type" value="Genomic_DNA"/>
</dbReference>
<organism evidence="2 3">
    <name type="scientific">Phanerochaete sordida</name>
    <dbReference type="NCBI Taxonomy" id="48140"/>
    <lineage>
        <taxon>Eukaryota</taxon>
        <taxon>Fungi</taxon>
        <taxon>Dikarya</taxon>
        <taxon>Basidiomycota</taxon>
        <taxon>Agaricomycotina</taxon>
        <taxon>Agaricomycetes</taxon>
        <taxon>Polyporales</taxon>
        <taxon>Phanerochaetaceae</taxon>
        <taxon>Phanerochaete</taxon>
    </lineage>
</organism>
<evidence type="ECO:0000313" key="2">
    <source>
        <dbReference type="EMBL" id="GJE98878.1"/>
    </source>
</evidence>
<keyword evidence="1" id="KW-0732">Signal</keyword>
<comment type="caution">
    <text evidence="2">The sequence shown here is derived from an EMBL/GenBank/DDBJ whole genome shotgun (WGS) entry which is preliminary data.</text>
</comment>
<feature type="signal peptide" evidence="1">
    <location>
        <begin position="1"/>
        <end position="18"/>
    </location>
</feature>
<keyword evidence="3" id="KW-1185">Reference proteome</keyword>
<dbReference type="Proteomes" id="UP000703269">
    <property type="component" value="Unassembled WGS sequence"/>
</dbReference>
<evidence type="ECO:0008006" key="4">
    <source>
        <dbReference type="Google" id="ProtNLM"/>
    </source>
</evidence>
<dbReference type="AlphaFoldDB" id="A0A9P3LKR3"/>
<accession>A0A9P3LKR3</accession>
<protein>
    <recommendedName>
        <fullName evidence="4">Hydrophobin</fullName>
    </recommendedName>
</protein>
<gene>
    <name evidence="2" type="ORF">PsYK624_151150</name>
</gene>
<evidence type="ECO:0000313" key="3">
    <source>
        <dbReference type="Proteomes" id="UP000703269"/>
    </source>
</evidence>
<evidence type="ECO:0000256" key="1">
    <source>
        <dbReference type="SAM" id="SignalP"/>
    </source>
</evidence>